<reference evidence="3" key="2">
    <citation type="submission" date="2015-01" db="EMBL/GenBank/DDBJ databases">
        <title>Evolutionary Origins and Diversification of the Mycorrhizal Mutualists.</title>
        <authorList>
            <consortium name="DOE Joint Genome Institute"/>
            <consortium name="Mycorrhizal Genomics Consortium"/>
            <person name="Kohler A."/>
            <person name="Kuo A."/>
            <person name="Nagy L.G."/>
            <person name="Floudas D."/>
            <person name="Copeland A."/>
            <person name="Barry K.W."/>
            <person name="Cichocki N."/>
            <person name="Veneault-Fourrey C."/>
            <person name="LaButti K."/>
            <person name="Lindquist E.A."/>
            <person name="Lipzen A."/>
            <person name="Lundell T."/>
            <person name="Morin E."/>
            <person name="Murat C."/>
            <person name="Riley R."/>
            <person name="Ohm R."/>
            <person name="Sun H."/>
            <person name="Tunlid A."/>
            <person name="Henrissat B."/>
            <person name="Grigoriev I.V."/>
            <person name="Hibbett D.S."/>
            <person name="Martin F."/>
        </authorList>
    </citation>
    <scope>NUCLEOTIDE SEQUENCE [LARGE SCALE GENOMIC DNA]</scope>
    <source>
        <strain evidence="3">MAFF 305830</strain>
    </source>
</reference>
<protein>
    <submittedName>
        <fullName evidence="2">Uncharacterized protein</fullName>
    </submittedName>
</protein>
<evidence type="ECO:0000313" key="2">
    <source>
        <dbReference type="EMBL" id="KIM32500.1"/>
    </source>
</evidence>
<sequence>MKLSLFIVGFLPLFVRATEQVGCPVPPDVGICLYTCTATPTIVYTTTSVTTVTRKLPCATLTIEPGPAKEKRVEAARPCPTNTKPIGCGSCPSTTTAKTSVTTATSTVTKYKPCPTKWLPPVITPRPTLY</sequence>
<dbReference type="HOGENOM" id="CLU_1939436_0_0_1"/>
<feature type="chain" id="PRO_5002161495" evidence="1">
    <location>
        <begin position="18"/>
        <end position="130"/>
    </location>
</feature>
<name>A0A0C3B6N9_SERVB</name>
<dbReference type="AlphaFoldDB" id="A0A0C3B6N9"/>
<evidence type="ECO:0000256" key="1">
    <source>
        <dbReference type="SAM" id="SignalP"/>
    </source>
</evidence>
<dbReference type="Proteomes" id="UP000054097">
    <property type="component" value="Unassembled WGS sequence"/>
</dbReference>
<reference evidence="2 3" key="1">
    <citation type="submission" date="2014-04" db="EMBL/GenBank/DDBJ databases">
        <authorList>
            <consortium name="DOE Joint Genome Institute"/>
            <person name="Kuo A."/>
            <person name="Zuccaro A."/>
            <person name="Kohler A."/>
            <person name="Nagy L.G."/>
            <person name="Floudas D."/>
            <person name="Copeland A."/>
            <person name="Barry K.W."/>
            <person name="Cichocki N."/>
            <person name="Veneault-Fourrey C."/>
            <person name="LaButti K."/>
            <person name="Lindquist E.A."/>
            <person name="Lipzen A."/>
            <person name="Lundell T."/>
            <person name="Morin E."/>
            <person name="Murat C."/>
            <person name="Sun H."/>
            <person name="Tunlid A."/>
            <person name="Henrissat B."/>
            <person name="Grigoriev I.V."/>
            <person name="Hibbett D.S."/>
            <person name="Martin F."/>
            <person name="Nordberg H.P."/>
            <person name="Cantor M.N."/>
            <person name="Hua S.X."/>
        </authorList>
    </citation>
    <scope>NUCLEOTIDE SEQUENCE [LARGE SCALE GENOMIC DNA]</scope>
    <source>
        <strain evidence="2 3">MAFF 305830</strain>
    </source>
</reference>
<dbReference type="EMBL" id="KN824280">
    <property type="protein sequence ID" value="KIM32500.1"/>
    <property type="molecule type" value="Genomic_DNA"/>
</dbReference>
<evidence type="ECO:0000313" key="3">
    <source>
        <dbReference type="Proteomes" id="UP000054097"/>
    </source>
</evidence>
<keyword evidence="3" id="KW-1185">Reference proteome</keyword>
<accession>A0A0C3B6N9</accession>
<keyword evidence="1" id="KW-0732">Signal</keyword>
<organism evidence="2 3">
    <name type="scientific">Serendipita vermifera MAFF 305830</name>
    <dbReference type="NCBI Taxonomy" id="933852"/>
    <lineage>
        <taxon>Eukaryota</taxon>
        <taxon>Fungi</taxon>
        <taxon>Dikarya</taxon>
        <taxon>Basidiomycota</taxon>
        <taxon>Agaricomycotina</taxon>
        <taxon>Agaricomycetes</taxon>
        <taxon>Sebacinales</taxon>
        <taxon>Serendipitaceae</taxon>
        <taxon>Serendipita</taxon>
    </lineage>
</organism>
<feature type="signal peptide" evidence="1">
    <location>
        <begin position="1"/>
        <end position="17"/>
    </location>
</feature>
<proteinExistence type="predicted"/>
<gene>
    <name evidence="2" type="ORF">M408DRAFT_219916</name>
</gene>